<evidence type="ECO:0000313" key="2">
    <source>
        <dbReference type="Proteomes" id="UP001595828"/>
    </source>
</evidence>
<accession>A0ABV8RSD0</accession>
<dbReference type="EMBL" id="JBHSDR010000008">
    <property type="protein sequence ID" value="MFC4296187.1"/>
    <property type="molecule type" value="Genomic_DNA"/>
</dbReference>
<reference evidence="2" key="1">
    <citation type="journal article" date="2019" name="Int. J. Syst. Evol. Microbiol.">
        <title>The Global Catalogue of Microorganisms (GCM) 10K type strain sequencing project: providing services to taxonomists for standard genome sequencing and annotation.</title>
        <authorList>
            <consortium name="The Broad Institute Genomics Platform"/>
            <consortium name="The Broad Institute Genome Sequencing Center for Infectious Disease"/>
            <person name="Wu L."/>
            <person name="Ma J."/>
        </authorList>
    </citation>
    <scope>NUCLEOTIDE SEQUENCE [LARGE SCALE GENOMIC DNA]</scope>
    <source>
        <strain evidence="2">CGMCC 1.12989</strain>
    </source>
</reference>
<organism evidence="1 2">
    <name type="scientific">Novosphingobium tardum</name>
    <dbReference type="NCBI Taxonomy" id="1538021"/>
    <lineage>
        <taxon>Bacteria</taxon>
        <taxon>Pseudomonadati</taxon>
        <taxon>Pseudomonadota</taxon>
        <taxon>Alphaproteobacteria</taxon>
        <taxon>Sphingomonadales</taxon>
        <taxon>Sphingomonadaceae</taxon>
        <taxon>Novosphingobium</taxon>
    </lineage>
</organism>
<dbReference type="Pfam" id="PF05930">
    <property type="entry name" value="Phage_AlpA"/>
    <property type="match status" value="1"/>
</dbReference>
<keyword evidence="2" id="KW-1185">Reference proteome</keyword>
<protein>
    <submittedName>
        <fullName evidence="1">Helix-turn-helix transcriptional regulator</fullName>
    </submittedName>
</protein>
<dbReference type="Gene3D" id="1.10.238.160">
    <property type="match status" value="1"/>
</dbReference>
<dbReference type="Proteomes" id="UP001595828">
    <property type="component" value="Unassembled WGS sequence"/>
</dbReference>
<comment type="caution">
    <text evidence="1">The sequence shown here is derived from an EMBL/GenBank/DDBJ whole genome shotgun (WGS) entry which is preliminary data.</text>
</comment>
<name>A0ABV8RSD0_9SPHN</name>
<sequence>MTYLLRLPNVMGATGLSRAGVYSYVSKGLLPKAVKIGERASAWPESEIAAINAARIAGKSDDDIRRLVADLESQRGVSA</sequence>
<gene>
    <name evidence="1" type="ORF">ACFO0A_14095</name>
</gene>
<proteinExistence type="predicted"/>
<dbReference type="RefSeq" id="WP_379539679.1">
    <property type="nucleotide sequence ID" value="NZ_JBHSDR010000008.1"/>
</dbReference>
<dbReference type="InterPro" id="IPR010260">
    <property type="entry name" value="AlpA"/>
</dbReference>
<evidence type="ECO:0000313" key="1">
    <source>
        <dbReference type="EMBL" id="MFC4296187.1"/>
    </source>
</evidence>